<protein>
    <submittedName>
        <fullName evidence="1">Unnamed protein product</fullName>
    </submittedName>
</protein>
<keyword evidence="2" id="KW-1185">Reference proteome</keyword>
<gene>
    <name evidence="1" type="ORF">Pfra01_000784200</name>
</gene>
<dbReference type="Proteomes" id="UP001165121">
    <property type="component" value="Unassembled WGS sequence"/>
</dbReference>
<organism evidence="1 2">
    <name type="scientific">Phytophthora fragariaefolia</name>
    <dbReference type="NCBI Taxonomy" id="1490495"/>
    <lineage>
        <taxon>Eukaryota</taxon>
        <taxon>Sar</taxon>
        <taxon>Stramenopiles</taxon>
        <taxon>Oomycota</taxon>
        <taxon>Peronosporomycetes</taxon>
        <taxon>Peronosporales</taxon>
        <taxon>Peronosporaceae</taxon>
        <taxon>Phytophthora</taxon>
    </lineage>
</organism>
<proteinExistence type="predicted"/>
<dbReference type="EMBL" id="BSXT01000706">
    <property type="protein sequence ID" value="GMF32678.1"/>
    <property type="molecule type" value="Genomic_DNA"/>
</dbReference>
<evidence type="ECO:0000313" key="1">
    <source>
        <dbReference type="EMBL" id="GMF32678.1"/>
    </source>
</evidence>
<comment type="caution">
    <text evidence="1">The sequence shown here is derived from an EMBL/GenBank/DDBJ whole genome shotgun (WGS) entry which is preliminary data.</text>
</comment>
<accession>A0A9W6X6T8</accession>
<reference evidence="1" key="1">
    <citation type="submission" date="2023-04" db="EMBL/GenBank/DDBJ databases">
        <title>Phytophthora fragariaefolia NBRC 109709.</title>
        <authorList>
            <person name="Ichikawa N."/>
            <person name="Sato H."/>
            <person name="Tonouchi N."/>
        </authorList>
    </citation>
    <scope>NUCLEOTIDE SEQUENCE</scope>
    <source>
        <strain evidence="1">NBRC 109709</strain>
    </source>
</reference>
<sequence>MSCLDGGEPSRSSTPFAVPPLLSATSRDRFRDLDLSVSRLSVVTPVPAAFASVRAAHRVSSAIVRAGRATVFVVVLVPAPVEVVTALYAVSAVVLVVDVAVGVVTTVVDSAVSRGPPRSRGAAEVAPPSPWVSARLMAAWVVSPIFAAASASARRLAARVQGRVDVGAFSPVGAPPSPSAIAADPYVVILPPPVAVAAADSVGVAPGAAAAKTPGTATVCG</sequence>
<dbReference type="AlphaFoldDB" id="A0A9W6X6T8"/>
<name>A0A9W6X6T8_9STRA</name>
<evidence type="ECO:0000313" key="2">
    <source>
        <dbReference type="Proteomes" id="UP001165121"/>
    </source>
</evidence>